<evidence type="ECO:0000256" key="6">
    <source>
        <dbReference type="ARBA" id="ARBA00022989"/>
    </source>
</evidence>
<dbReference type="InterPro" id="IPR005279">
    <property type="entry name" value="Dipep/tripep_permease"/>
</dbReference>
<comment type="caution">
    <text evidence="11">The sequence shown here is derived from an EMBL/GenBank/DDBJ whole genome shotgun (WGS) entry which is preliminary data.</text>
</comment>
<keyword evidence="3 8" id="KW-0813">Transport</keyword>
<gene>
    <name evidence="11" type="ORF">HKK74_19505</name>
</gene>
<dbReference type="PROSITE" id="PS50850">
    <property type="entry name" value="MFS"/>
    <property type="match status" value="1"/>
</dbReference>
<dbReference type="PROSITE" id="PS01023">
    <property type="entry name" value="PTR2_2"/>
    <property type="match status" value="1"/>
</dbReference>
<evidence type="ECO:0000313" key="11">
    <source>
        <dbReference type="EMBL" id="MBC6467663.1"/>
    </source>
</evidence>
<dbReference type="InterPro" id="IPR050171">
    <property type="entry name" value="MFS_Transporters"/>
</dbReference>
<evidence type="ECO:0000259" key="10">
    <source>
        <dbReference type="PROSITE" id="PS50850"/>
    </source>
</evidence>
<dbReference type="InterPro" id="IPR000109">
    <property type="entry name" value="POT_fam"/>
</dbReference>
<feature type="transmembrane region" description="Helical" evidence="9">
    <location>
        <begin position="68"/>
        <end position="85"/>
    </location>
</feature>
<dbReference type="InterPro" id="IPR020846">
    <property type="entry name" value="MFS_dom"/>
</dbReference>
<dbReference type="CDD" id="cd17346">
    <property type="entry name" value="MFS_DtpA_like"/>
    <property type="match status" value="1"/>
</dbReference>
<feature type="transmembrane region" description="Helical" evidence="9">
    <location>
        <begin position="340"/>
        <end position="362"/>
    </location>
</feature>
<evidence type="ECO:0000256" key="1">
    <source>
        <dbReference type="ARBA" id="ARBA00004651"/>
    </source>
</evidence>
<proteinExistence type="inferred from homology"/>
<comment type="subcellular location">
    <subcellularLocation>
        <location evidence="1">Cell membrane</location>
        <topology evidence="1">Multi-pass membrane protein</topology>
    </subcellularLocation>
    <subcellularLocation>
        <location evidence="8">Membrane</location>
        <topology evidence="8">Multi-pass membrane protein</topology>
    </subcellularLocation>
</comment>
<dbReference type="Pfam" id="PF00854">
    <property type="entry name" value="PTR2"/>
    <property type="match status" value="1"/>
</dbReference>
<dbReference type="NCBIfam" id="TIGR00924">
    <property type="entry name" value="yjdL_sub1_fam"/>
    <property type="match status" value="1"/>
</dbReference>
<sequence>MTEMWERFSYYGMRAILVLFLSASVLEGGLGLNGGTAKALVGVYMASVYLVALPGGWISDRILGTRRCVLLGGVIIMLGHISLAVPAGAGFAFAGLALIVVGTGLLKPNVTAIVGHLYKGDEDARRDAGFSLFYMGVNIGALLGPAIAGTLGQKVGWHVGFGAAAVGMAFGLAQYAFGRRPPGDDAPPHRLTPEERRRFTRYAVRGVAVVVVVVALAAVTGAFTLDGVTWALTVITILVAAGYFAFMFYGSHGITPEERVRLKAYAWLFVAAAIFQMIYDQAATELTAFAHDKTDLSFGGWNMPSSWLQSANPIMVLLLAPVLAGLWIRLGDRVSTAVKFAIGLALAGASFLLMAAAATAASDGTRVSALWLLGTYVIQTVGELSLYPVGLSVTVKLAPAAFAGQMMGLWFLATAVGDAVGGQVTRLSGTVLSQPLYFMCLGLLAIAAAMVLAMFTRPLRRLMSERPEPVMAASG</sequence>
<keyword evidence="7 9" id="KW-0472">Membrane</keyword>
<feature type="transmembrane region" description="Helical" evidence="9">
    <location>
        <begin position="397"/>
        <end position="416"/>
    </location>
</feature>
<feature type="transmembrane region" description="Helical" evidence="9">
    <location>
        <begin position="41"/>
        <end position="59"/>
    </location>
</feature>
<dbReference type="InterPro" id="IPR036259">
    <property type="entry name" value="MFS_trans_sf"/>
</dbReference>
<dbReference type="SUPFAM" id="SSF103473">
    <property type="entry name" value="MFS general substrate transporter"/>
    <property type="match status" value="2"/>
</dbReference>
<feature type="transmembrane region" description="Helical" evidence="9">
    <location>
        <begin position="262"/>
        <end position="279"/>
    </location>
</feature>
<feature type="transmembrane region" description="Helical" evidence="9">
    <location>
        <begin position="436"/>
        <end position="456"/>
    </location>
</feature>
<evidence type="ECO:0000256" key="7">
    <source>
        <dbReference type="ARBA" id="ARBA00023136"/>
    </source>
</evidence>
<dbReference type="InterPro" id="IPR018456">
    <property type="entry name" value="PTR2_symporter_CS"/>
</dbReference>
<feature type="transmembrane region" description="Helical" evidence="9">
    <location>
        <begin position="130"/>
        <end position="151"/>
    </location>
</feature>
<evidence type="ECO:0000256" key="8">
    <source>
        <dbReference type="RuleBase" id="RU003755"/>
    </source>
</evidence>
<feature type="transmembrane region" description="Helical" evidence="9">
    <location>
        <begin position="91"/>
        <end position="118"/>
    </location>
</feature>
<reference evidence="11 12" key="1">
    <citation type="submission" date="2020-06" db="EMBL/GenBank/DDBJ databases">
        <title>Actinomadura xiongansis sp. nov., isolated from soil of Baiyangdian.</title>
        <authorList>
            <person name="Zhang X."/>
        </authorList>
    </citation>
    <scope>NUCLEOTIDE SEQUENCE [LARGE SCALE GENOMIC DNA]</scope>
    <source>
        <strain evidence="11 12">HBUM206468</strain>
    </source>
</reference>
<dbReference type="PANTHER" id="PTHR23517:SF15">
    <property type="entry name" value="PROTON-DEPENDENT OLIGOPEPTIDE FAMILY TRANSPORT PROTEIN"/>
    <property type="match status" value="1"/>
</dbReference>
<evidence type="ECO:0000256" key="3">
    <source>
        <dbReference type="ARBA" id="ARBA00022448"/>
    </source>
</evidence>
<keyword evidence="5 8" id="KW-0812">Transmembrane</keyword>
<keyword evidence="4" id="KW-1003">Cell membrane</keyword>
<dbReference type="PANTHER" id="PTHR23517">
    <property type="entry name" value="RESISTANCE PROTEIN MDTM, PUTATIVE-RELATED-RELATED"/>
    <property type="match status" value="1"/>
</dbReference>
<feature type="transmembrane region" description="Helical" evidence="9">
    <location>
        <begin position="368"/>
        <end position="390"/>
    </location>
</feature>
<evidence type="ECO:0000313" key="12">
    <source>
        <dbReference type="Proteomes" id="UP000805614"/>
    </source>
</evidence>
<feature type="transmembrane region" description="Helical" evidence="9">
    <location>
        <begin position="199"/>
        <end position="223"/>
    </location>
</feature>
<protein>
    <submittedName>
        <fullName evidence="11">Peptide MFS transporter</fullName>
    </submittedName>
</protein>
<name>A0ABR7LS45_9ACTN</name>
<feature type="transmembrane region" description="Helical" evidence="9">
    <location>
        <begin position="157"/>
        <end position="178"/>
    </location>
</feature>
<feature type="domain" description="Major facilitator superfamily (MFS) profile" evidence="10">
    <location>
        <begin position="1"/>
        <end position="460"/>
    </location>
</feature>
<organism evidence="11 12">
    <name type="scientific">Actinomadura alba</name>
    <dbReference type="NCBI Taxonomy" id="406431"/>
    <lineage>
        <taxon>Bacteria</taxon>
        <taxon>Bacillati</taxon>
        <taxon>Actinomycetota</taxon>
        <taxon>Actinomycetes</taxon>
        <taxon>Streptosporangiales</taxon>
        <taxon>Thermomonosporaceae</taxon>
        <taxon>Actinomadura</taxon>
    </lineage>
</organism>
<keyword evidence="6 9" id="KW-1133">Transmembrane helix</keyword>
<feature type="transmembrane region" description="Helical" evidence="9">
    <location>
        <begin position="229"/>
        <end position="250"/>
    </location>
</feature>
<evidence type="ECO:0000256" key="2">
    <source>
        <dbReference type="ARBA" id="ARBA00005982"/>
    </source>
</evidence>
<dbReference type="Proteomes" id="UP000805614">
    <property type="component" value="Unassembled WGS sequence"/>
</dbReference>
<evidence type="ECO:0000256" key="4">
    <source>
        <dbReference type="ARBA" id="ARBA00022475"/>
    </source>
</evidence>
<feature type="transmembrane region" description="Helical" evidence="9">
    <location>
        <begin position="307"/>
        <end position="328"/>
    </location>
</feature>
<evidence type="ECO:0000256" key="5">
    <source>
        <dbReference type="ARBA" id="ARBA00022692"/>
    </source>
</evidence>
<comment type="similarity">
    <text evidence="2 8">Belongs to the major facilitator superfamily. Proton-dependent oligopeptide transporter (POT/PTR) (TC 2.A.17) family.</text>
</comment>
<evidence type="ECO:0000256" key="9">
    <source>
        <dbReference type="SAM" id="Phobius"/>
    </source>
</evidence>
<keyword evidence="12" id="KW-1185">Reference proteome</keyword>
<dbReference type="Gene3D" id="1.20.1250.20">
    <property type="entry name" value="MFS general substrate transporter like domains"/>
    <property type="match status" value="1"/>
</dbReference>
<dbReference type="EMBL" id="JABVEC010000014">
    <property type="protein sequence ID" value="MBC6467663.1"/>
    <property type="molecule type" value="Genomic_DNA"/>
</dbReference>
<accession>A0ABR7LS45</accession>